<reference evidence="1 2" key="1">
    <citation type="journal article" date="2018" name="PLoS Genet.">
        <title>Population sequencing reveals clonal diversity and ancestral inbreeding in the grapevine cultivar Chardonnay.</title>
        <authorList>
            <person name="Roach M.J."/>
            <person name="Johnson D.L."/>
            <person name="Bohlmann J."/>
            <person name="van Vuuren H.J."/>
            <person name="Jones S.J."/>
            <person name="Pretorius I.S."/>
            <person name="Schmidt S.A."/>
            <person name="Borneman A.R."/>
        </authorList>
    </citation>
    <scope>NUCLEOTIDE SEQUENCE [LARGE SCALE GENOMIC DNA]</scope>
    <source>
        <strain evidence="2">cv. Chardonnay</strain>
        <tissue evidence="1">Leaf</tissue>
    </source>
</reference>
<name>A0A438EV47_VITVI</name>
<organism evidence="1 2">
    <name type="scientific">Vitis vinifera</name>
    <name type="common">Grape</name>
    <dbReference type="NCBI Taxonomy" id="29760"/>
    <lineage>
        <taxon>Eukaryota</taxon>
        <taxon>Viridiplantae</taxon>
        <taxon>Streptophyta</taxon>
        <taxon>Embryophyta</taxon>
        <taxon>Tracheophyta</taxon>
        <taxon>Spermatophyta</taxon>
        <taxon>Magnoliopsida</taxon>
        <taxon>eudicotyledons</taxon>
        <taxon>Gunneridae</taxon>
        <taxon>Pentapetalae</taxon>
        <taxon>rosids</taxon>
        <taxon>Vitales</taxon>
        <taxon>Vitaceae</taxon>
        <taxon>Viteae</taxon>
        <taxon>Vitis</taxon>
    </lineage>
</organism>
<evidence type="ECO:0000313" key="2">
    <source>
        <dbReference type="Proteomes" id="UP000288805"/>
    </source>
</evidence>
<dbReference type="Proteomes" id="UP000288805">
    <property type="component" value="Unassembled WGS sequence"/>
</dbReference>
<protein>
    <submittedName>
        <fullName evidence="1">Uncharacterized protein</fullName>
    </submittedName>
</protein>
<sequence length="62" mass="7072">MLMNLDLLVAIPGCKVVKLLSTYLGIQLSAPFKSQLILDSVEEKFHQLDERCNIYLREGNLH</sequence>
<evidence type="ECO:0000313" key="1">
    <source>
        <dbReference type="EMBL" id="RVW51581.1"/>
    </source>
</evidence>
<accession>A0A438EV47</accession>
<gene>
    <name evidence="1" type="ORF">CK203_066868</name>
</gene>
<comment type="caution">
    <text evidence="1">The sequence shown here is derived from an EMBL/GenBank/DDBJ whole genome shotgun (WGS) entry which is preliminary data.</text>
</comment>
<dbReference type="EMBL" id="QGNW01001179">
    <property type="protein sequence ID" value="RVW51581.1"/>
    <property type="molecule type" value="Genomic_DNA"/>
</dbReference>
<proteinExistence type="predicted"/>
<dbReference type="AlphaFoldDB" id="A0A438EV47"/>